<feature type="region of interest" description="Disordered" evidence="1">
    <location>
        <begin position="1"/>
        <end position="61"/>
    </location>
</feature>
<evidence type="ECO:0000313" key="4">
    <source>
        <dbReference type="Proteomes" id="UP001162156"/>
    </source>
</evidence>
<evidence type="ECO:0000259" key="2">
    <source>
        <dbReference type="Pfam" id="PF13843"/>
    </source>
</evidence>
<name>A0AAV8ZXU4_9CUCU</name>
<reference evidence="3" key="1">
    <citation type="journal article" date="2023" name="Insect Mol. Biol.">
        <title>Genome sequencing provides insights into the evolution of gene families encoding plant cell wall-degrading enzymes in longhorned beetles.</title>
        <authorList>
            <person name="Shin N.R."/>
            <person name="Okamura Y."/>
            <person name="Kirsch R."/>
            <person name="Pauchet Y."/>
        </authorList>
    </citation>
    <scope>NUCLEOTIDE SEQUENCE</scope>
    <source>
        <strain evidence="3">RBIC_L_NR</strain>
    </source>
</reference>
<organism evidence="3 4">
    <name type="scientific">Rhamnusium bicolor</name>
    <dbReference type="NCBI Taxonomy" id="1586634"/>
    <lineage>
        <taxon>Eukaryota</taxon>
        <taxon>Metazoa</taxon>
        <taxon>Ecdysozoa</taxon>
        <taxon>Arthropoda</taxon>
        <taxon>Hexapoda</taxon>
        <taxon>Insecta</taxon>
        <taxon>Pterygota</taxon>
        <taxon>Neoptera</taxon>
        <taxon>Endopterygota</taxon>
        <taxon>Coleoptera</taxon>
        <taxon>Polyphaga</taxon>
        <taxon>Cucujiformia</taxon>
        <taxon>Chrysomeloidea</taxon>
        <taxon>Cerambycidae</taxon>
        <taxon>Lepturinae</taxon>
        <taxon>Rhagiini</taxon>
        <taxon>Rhamnusium</taxon>
    </lineage>
</organism>
<dbReference type="PANTHER" id="PTHR46599:SF3">
    <property type="entry name" value="PIGGYBAC TRANSPOSABLE ELEMENT-DERIVED PROTEIN 4"/>
    <property type="match status" value="1"/>
</dbReference>
<dbReference type="AlphaFoldDB" id="A0AAV8ZXU4"/>
<dbReference type="PANTHER" id="PTHR46599">
    <property type="entry name" value="PIGGYBAC TRANSPOSABLE ELEMENT-DERIVED PROTEIN 4"/>
    <property type="match status" value="1"/>
</dbReference>
<comment type="caution">
    <text evidence="3">The sequence shown here is derived from an EMBL/GenBank/DDBJ whole genome shotgun (WGS) entry which is preliminary data.</text>
</comment>
<dbReference type="InterPro" id="IPR029526">
    <property type="entry name" value="PGBD"/>
</dbReference>
<gene>
    <name evidence="3" type="ORF">NQ314_000552</name>
</gene>
<dbReference type="EMBL" id="JANEYF010000167">
    <property type="protein sequence ID" value="KAJ8971739.1"/>
    <property type="molecule type" value="Genomic_DNA"/>
</dbReference>
<sequence>MGPGPSTSKRPRRASKPYQKEYLTESSEYDPQDEEIPHISGHESSSCEDKSIEPPSSTTPAVYALSGTCTMSTTPRSRRYKSAVQQNITATAFPFNKGDELLVSVPGNTPMVFVNLLVSDQFFELVVAETNTYAQRSLEKRKSLLMHIGTISLNRMQDYWKTDHLFKISCFSDQMSHDRFLPIFRCLHFARNPTEDEPRPDDRLYKIRSLIDYFNNTMLRIYYPGKNLSLDESMVLWRGRLLSANTSKIEDISME</sequence>
<dbReference type="Proteomes" id="UP001162156">
    <property type="component" value="Unassembled WGS sequence"/>
</dbReference>
<dbReference type="Pfam" id="PF13843">
    <property type="entry name" value="DDE_Tnp_1_7"/>
    <property type="match status" value="1"/>
</dbReference>
<feature type="domain" description="PiggyBac transposable element-derived protein" evidence="2">
    <location>
        <begin position="110"/>
        <end position="242"/>
    </location>
</feature>
<keyword evidence="4" id="KW-1185">Reference proteome</keyword>
<protein>
    <recommendedName>
        <fullName evidence="2">PiggyBac transposable element-derived protein domain-containing protein</fullName>
    </recommendedName>
</protein>
<evidence type="ECO:0000256" key="1">
    <source>
        <dbReference type="SAM" id="MobiDB-lite"/>
    </source>
</evidence>
<feature type="compositionally biased region" description="Basic and acidic residues" evidence="1">
    <location>
        <begin position="35"/>
        <end position="52"/>
    </location>
</feature>
<proteinExistence type="predicted"/>
<evidence type="ECO:0000313" key="3">
    <source>
        <dbReference type="EMBL" id="KAJ8971739.1"/>
    </source>
</evidence>
<accession>A0AAV8ZXU4</accession>